<dbReference type="InterPro" id="IPR004358">
    <property type="entry name" value="Sig_transdc_His_kin-like_C"/>
</dbReference>
<feature type="coiled-coil region" evidence="7">
    <location>
        <begin position="125"/>
        <end position="155"/>
    </location>
</feature>
<dbReference type="PANTHER" id="PTHR43547">
    <property type="entry name" value="TWO-COMPONENT HISTIDINE KINASE"/>
    <property type="match status" value="1"/>
</dbReference>
<dbReference type="InterPro" id="IPR005467">
    <property type="entry name" value="His_kinase_dom"/>
</dbReference>
<dbReference type="InterPro" id="IPR001789">
    <property type="entry name" value="Sig_transdc_resp-reg_receiver"/>
</dbReference>
<dbReference type="InterPro" id="IPR003594">
    <property type="entry name" value="HATPase_dom"/>
</dbReference>
<dbReference type="PRINTS" id="PR00344">
    <property type="entry name" value="BCTRLSENSOR"/>
</dbReference>
<dbReference type="PANTHER" id="PTHR43547:SF2">
    <property type="entry name" value="HYBRID SIGNAL TRANSDUCTION HISTIDINE KINASE C"/>
    <property type="match status" value="1"/>
</dbReference>
<evidence type="ECO:0000259" key="9">
    <source>
        <dbReference type="PROSITE" id="PS50110"/>
    </source>
</evidence>
<evidence type="ECO:0000256" key="6">
    <source>
        <dbReference type="PROSITE-ProRule" id="PRU00169"/>
    </source>
</evidence>
<feature type="domain" description="Response regulatory" evidence="9">
    <location>
        <begin position="10"/>
        <end position="126"/>
    </location>
</feature>
<keyword evidence="4 10" id="KW-0418">Kinase</keyword>
<dbReference type="SMART" id="SM00387">
    <property type="entry name" value="HATPase_c"/>
    <property type="match status" value="1"/>
</dbReference>
<dbReference type="SMART" id="SM00388">
    <property type="entry name" value="HisKA"/>
    <property type="match status" value="1"/>
</dbReference>
<dbReference type="AlphaFoldDB" id="A0A951PIR0"/>
<dbReference type="Pfam" id="PF02518">
    <property type="entry name" value="HATPase_c"/>
    <property type="match status" value="1"/>
</dbReference>
<dbReference type="SUPFAM" id="SSF52172">
    <property type="entry name" value="CheY-like"/>
    <property type="match status" value="1"/>
</dbReference>
<dbReference type="SUPFAM" id="SSF55874">
    <property type="entry name" value="ATPase domain of HSP90 chaperone/DNA topoisomerase II/histidine kinase"/>
    <property type="match status" value="1"/>
</dbReference>
<proteinExistence type="predicted"/>
<keyword evidence="7" id="KW-0175">Coiled coil</keyword>
<keyword evidence="3 6" id="KW-0597">Phosphoprotein</keyword>
<reference evidence="10" key="1">
    <citation type="submission" date="2021-05" db="EMBL/GenBank/DDBJ databases">
        <authorList>
            <person name="Pietrasiak N."/>
            <person name="Ward R."/>
            <person name="Stajich J.E."/>
            <person name="Kurbessoian T."/>
        </authorList>
    </citation>
    <scope>NUCLEOTIDE SEQUENCE</scope>
    <source>
        <strain evidence="10">CPER-KK1</strain>
    </source>
</reference>
<evidence type="ECO:0000256" key="1">
    <source>
        <dbReference type="ARBA" id="ARBA00000085"/>
    </source>
</evidence>
<protein>
    <recommendedName>
        <fullName evidence="2">histidine kinase</fullName>
        <ecNumber evidence="2">2.7.13.3</ecNumber>
    </recommendedName>
</protein>
<keyword evidence="4 10" id="KW-0808">Transferase</keyword>
<gene>
    <name evidence="10" type="ORF">KME25_02580</name>
</gene>
<name>A0A951PIR0_9CYAN</name>
<evidence type="ECO:0000256" key="2">
    <source>
        <dbReference type="ARBA" id="ARBA00012438"/>
    </source>
</evidence>
<evidence type="ECO:0000313" key="11">
    <source>
        <dbReference type="Proteomes" id="UP000753908"/>
    </source>
</evidence>
<comment type="caution">
    <text evidence="10">The sequence shown here is derived from an EMBL/GenBank/DDBJ whole genome shotgun (WGS) entry which is preliminary data.</text>
</comment>
<evidence type="ECO:0000256" key="3">
    <source>
        <dbReference type="ARBA" id="ARBA00022553"/>
    </source>
</evidence>
<dbReference type="Gene3D" id="3.40.50.2300">
    <property type="match status" value="1"/>
</dbReference>
<dbReference type="InterPro" id="IPR011006">
    <property type="entry name" value="CheY-like_superfamily"/>
</dbReference>
<comment type="catalytic activity">
    <reaction evidence="1">
        <text>ATP + protein L-histidine = ADP + protein N-phospho-L-histidine.</text>
        <dbReference type="EC" id="2.7.13.3"/>
    </reaction>
</comment>
<dbReference type="EC" id="2.7.13.3" evidence="2"/>
<dbReference type="EMBL" id="JAHHIF010000003">
    <property type="protein sequence ID" value="MBW4543323.1"/>
    <property type="molecule type" value="Genomic_DNA"/>
</dbReference>
<dbReference type="SMART" id="SM00448">
    <property type="entry name" value="REC"/>
    <property type="match status" value="1"/>
</dbReference>
<evidence type="ECO:0000256" key="4">
    <source>
        <dbReference type="ARBA" id="ARBA00022777"/>
    </source>
</evidence>
<dbReference type="Gene3D" id="3.30.565.10">
    <property type="entry name" value="Histidine kinase-like ATPase, C-terminal domain"/>
    <property type="match status" value="1"/>
</dbReference>
<dbReference type="PROSITE" id="PS50110">
    <property type="entry name" value="RESPONSE_REGULATORY"/>
    <property type="match status" value="1"/>
</dbReference>
<evidence type="ECO:0000256" key="5">
    <source>
        <dbReference type="ARBA" id="ARBA00023012"/>
    </source>
</evidence>
<dbReference type="GO" id="GO:0000155">
    <property type="term" value="F:phosphorelay sensor kinase activity"/>
    <property type="evidence" value="ECO:0007669"/>
    <property type="project" value="InterPro"/>
</dbReference>
<dbReference type="CDD" id="cd19920">
    <property type="entry name" value="REC_PA4781-like"/>
    <property type="match status" value="1"/>
</dbReference>
<evidence type="ECO:0000256" key="7">
    <source>
        <dbReference type="SAM" id="Coils"/>
    </source>
</evidence>
<dbReference type="PROSITE" id="PS50109">
    <property type="entry name" value="HIS_KIN"/>
    <property type="match status" value="1"/>
</dbReference>
<dbReference type="Proteomes" id="UP000753908">
    <property type="component" value="Unassembled WGS sequence"/>
</dbReference>
<dbReference type="Pfam" id="PF00512">
    <property type="entry name" value="HisKA"/>
    <property type="match status" value="1"/>
</dbReference>
<reference evidence="10" key="2">
    <citation type="journal article" date="2022" name="Microbiol. Resour. Announc.">
        <title>Metagenome Sequencing to Explore Phylogenomics of Terrestrial Cyanobacteria.</title>
        <authorList>
            <person name="Ward R.D."/>
            <person name="Stajich J.E."/>
            <person name="Johansen J.R."/>
            <person name="Huntemann M."/>
            <person name="Clum A."/>
            <person name="Foster B."/>
            <person name="Foster B."/>
            <person name="Roux S."/>
            <person name="Palaniappan K."/>
            <person name="Varghese N."/>
            <person name="Mukherjee S."/>
            <person name="Reddy T.B.K."/>
            <person name="Daum C."/>
            <person name="Copeland A."/>
            <person name="Chen I.A."/>
            <person name="Ivanova N.N."/>
            <person name="Kyrpides N.C."/>
            <person name="Shapiro N."/>
            <person name="Eloe-Fadrosh E.A."/>
            <person name="Pietrasiak N."/>
        </authorList>
    </citation>
    <scope>NUCLEOTIDE SEQUENCE</scope>
    <source>
        <strain evidence="10">CPER-KK1</strain>
    </source>
</reference>
<keyword evidence="5" id="KW-0902">Two-component regulatory system</keyword>
<dbReference type="InterPro" id="IPR003661">
    <property type="entry name" value="HisK_dim/P_dom"/>
</dbReference>
<sequence>MSNENLEKGIILLVDDTPTNLGVLFDSLSNSGFKTLVALDGESAIEQVDYVVPDLILLDILMPGIDGFETCHRLKSKDSTKDIPVIFMTALTETVDKVKGFGVGAVDYITKPIQTEEVLARVNTHLSIQNLKKALLEQNERLQQEICDRQKAEEALRLLLHSVSHDLRNPVTGMSMVLRNLLAQEKETIPVGRSILERMATSSDRQLNLINSLVEAHANEVRGVASVRKPLQLSQLIQDLVADWEPIFVKSQATLTNLVPAELPLVNADATQLWRVFENLIGNALKHNPPGVSLTITATVEAKEQNQEEAIANCSNSKLSSPTPYPGVGTATPSLLSTVPKKLHSSPTVIRCTVKDNGIGIEPQQCERLFELYVRGSQSRHTSGLGLGLYLCRQIITAHGGEIAISSTPGNGATFWFTLPILK</sequence>
<feature type="modified residue" description="4-aspartylphosphate" evidence="6">
    <location>
        <position position="59"/>
    </location>
</feature>
<dbReference type="Gene3D" id="1.10.287.130">
    <property type="match status" value="1"/>
</dbReference>
<evidence type="ECO:0000313" key="10">
    <source>
        <dbReference type="EMBL" id="MBW4543323.1"/>
    </source>
</evidence>
<dbReference type="CDD" id="cd00082">
    <property type="entry name" value="HisKA"/>
    <property type="match status" value="1"/>
</dbReference>
<organism evidence="10 11">
    <name type="scientific">Symplocastrum torsivum CPER-KK1</name>
    <dbReference type="NCBI Taxonomy" id="450513"/>
    <lineage>
        <taxon>Bacteria</taxon>
        <taxon>Bacillati</taxon>
        <taxon>Cyanobacteriota</taxon>
        <taxon>Cyanophyceae</taxon>
        <taxon>Oscillatoriophycideae</taxon>
        <taxon>Oscillatoriales</taxon>
        <taxon>Microcoleaceae</taxon>
        <taxon>Symplocastrum</taxon>
    </lineage>
</organism>
<accession>A0A951PIR0</accession>
<evidence type="ECO:0000259" key="8">
    <source>
        <dbReference type="PROSITE" id="PS50109"/>
    </source>
</evidence>
<dbReference type="InterPro" id="IPR036890">
    <property type="entry name" value="HATPase_C_sf"/>
</dbReference>
<dbReference type="Pfam" id="PF00072">
    <property type="entry name" value="Response_reg"/>
    <property type="match status" value="1"/>
</dbReference>
<dbReference type="CDD" id="cd00075">
    <property type="entry name" value="HATPase"/>
    <property type="match status" value="1"/>
</dbReference>
<feature type="domain" description="Histidine kinase" evidence="8">
    <location>
        <begin position="162"/>
        <end position="423"/>
    </location>
</feature>